<dbReference type="EMBL" id="RJKE01000001">
    <property type="protein sequence ID" value="ROO89302.1"/>
    <property type="molecule type" value="Genomic_DNA"/>
</dbReference>
<accession>A0A3N1D6Z5</accession>
<organism evidence="2 3">
    <name type="scientific">Actinocorallia herbida</name>
    <dbReference type="NCBI Taxonomy" id="58109"/>
    <lineage>
        <taxon>Bacteria</taxon>
        <taxon>Bacillati</taxon>
        <taxon>Actinomycetota</taxon>
        <taxon>Actinomycetes</taxon>
        <taxon>Streptosporangiales</taxon>
        <taxon>Thermomonosporaceae</taxon>
        <taxon>Actinocorallia</taxon>
    </lineage>
</organism>
<evidence type="ECO:0008006" key="4">
    <source>
        <dbReference type="Google" id="ProtNLM"/>
    </source>
</evidence>
<evidence type="ECO:0000313" key="3">
    <source>
        <dbReference type="Proteomes" id="UP000272400"/>
    </source>
</evidence>
<gene>
    <name evidence="2" type="ORF">EDD29_6991</name>
</gene>
<reference evidence="2 3" key="1">
    <citation type="submission" date="2018-11" db="EMBL/GenBank/DDBJ databases">
        <title>Sequencing the genomes of 1000 actinobacteria strains.</title>
        <authorList>
            <person name="Klenk H.-P."/>
        </authorList>
    </citation>
    <scope>NUCLEOTIDE SEQUENCE [LARGE SCALE GENOMIC DNA]</scope>
    <source>
        <strain evidence="2 3">DSM 44254</strain>
    </source>
</reference>
<sequence length="372" mass="40406">MPSRAAVAACAASALSATVLAVPAAPASAAPYRWTRLMRIGADNPWFPAEIQALGRNDIWLFTDASQEAAESVTPRAHHWNGASWTEFPVPSRVKGLIGQISAGSAKDIWAEVWSPDSSYEGVLHWNGKAWSEAGRLSSGLITTGIVAFGKGRARAFSSEPGRTETVTFRDGSATRKTWRGRELLAPAGTAPNDVWALGLSKRSPVFPRELQRFDGTKWREVVPPASVLACGGKKCPPSSYGSIVAASKKSVFVTYDLSVESANGEPLKPRWRVLHWNGKAWKRLGKDHRYWLHSAVSDRAGGLWAVEQNPDGGSTVVHLDKKGKLTRYPYRADPSGLRYPGLTVAKDGTVFATAAPHYGSDGARYVWRLDR</sequence>
<dbReference type="AlphaFoldDB" id="A0A3N1D6Z5"/>
<keyword evidence="1" id="KW-0732">Signal</keyword>
<feature type="signal peptide" evidence="1">
    <location>
        <begin position="1"/>
        <end position="21"/>
    </location>
</feature>
<feature type="chain" id="PRO_5039387278" description="BNR repeat neuraminidase" evidence="1">
    <location>
        <begin position="22"/>
        <end position="372"/>
    </location>
</feature>
<dbReference type="Proteomes" id="UP000272400">
    <property type="component" value="Unassembled WGS sequence"/>
</dbReference>
<protein>
    <recommendedName>
        <fullName evidence="4">BNR repeat neuraminidase</fullName>
    </recommendedName>
</protein>
<evidence type="ECO:0000256" key="1">
    <source>
        <dbReference type="SAM" id="SignalP"/>
    </source>
</evidence>
<evidence type="ECO:0000313" key="2">
    <source>
        <dbReference type="EMBL" id="ROO89302.1"/>
    </source>
</evidence>
<name>A0A3N1D6Z5_9ACTN</name>
<dbReference type="RefSeq" id="WP_123668422.1">
    <property type="nucleotide sequence ID" value="NZ_RJKE01000001.1"/>
</dbReference>
<comment type="caution">
    <text evidence="2">The sequence shown here is derived from an EMBL/GenBank/DDBJ whole genome shotgun (WGS) entry which is preliminary data.</text>
</comment>
<proteinExistence type="predicted"/>
<keyword evidence="3" id="KW-1185">Reference proteome</keyword>
<dbReference type="SUPFAM" id="SSF63829">
    <property type="entry name" value="Calcium-dependent phosphotriesterase"/>
    <property type="match status" value="1"/>
</dbReference>
<dbReference type="OrthoDB" id="3515089at2"/>